<comment type="pathway">
    <text evidence="2">Carbohydrate biosynthesis; dTDP-L-rhamnose biosynthesis.</text>
</comment>
<dbReference type="PANTHER" id="PTHR10491:SF4">
    <property type="entry name" value="METHIONINE ADENOSYLTRANSFERASE 2 SUBUNIT BETA"/>
    <property type="match status" value="1"/>
</dbReference>
<dbReference type="UniPathway" id="UPA00124"/>
<feature type="domain" description="RmlD-like substrate binding" evidence="3">
    <location>
        <begin position="1"/>
        <end position="277"/>
    </location>
</feature>
<accession>A0A1Y4SUP2</accession>
<dbReference type="InterPro" id="IPR029903">
    <property type="entry name" value="RmlD-like-bd"/>
</dbReference>
<dbReference type="GO" id="GO:0008831">
    <property type="term" value="F:dTDP-4-dehydrorhamnose reductase activity"/>
    <property type="evidence" value="ECO:0007669"/>
    <property type="project" value="UniProtKB-EC"/>
</dbReference>
<keyword evidence="2" id="KW-0560">Oxidoreductase</keyword>
<dbReference type="AlphaFoldDB" id="A0A1Y4SUP2"/>
<dbReference type="InterPro" id="IPR036291">
    <property type="entry name" value="NAD(P)-bd_dom_sf"/>
</dbReference>
<comment type="similarity">
    <text evidence="1 2">Belongs to the dTDP-4-dehydrorhamnose reductase family.</text>
</comment>
<comment type="function">
    <text evidence="2">Catalyzes the reduction of dTDP-6-deoxy-L-lyxo-4-hexulose to yield dTDP-L-rhamnose.</text>
</comment>
<dbReference type="Proteomes" id="UP000195305">
    <property type="component" value="Unassembled WGS sequence"/>
</dbReference>
<evidence type="ECO:0000313" key="4">
    <source>
        <dbReference type="EMBL" id="OUQ33636.1"/>
    </source>
</evidence>
<dbReference type="SUPFAM" id="SSF51735">
    <property type="entry name" value="NAD(P)-binding Rossmann-fold domains"/>
    <property type="match status" value="1"/>
</dbReference>
<organism evidence="4 5">
    <name type="scientific">Massilimicrobiota timonensis</name>
    <dbReference type="NCBI Taxonomy" id="1776392"/>
    <lineage>
        <taxon>Bacteria</taxon>
        <taxon>Bacillati</taxon>
        <taxon>Bacillota</taxon>
        <taxon>Erysipelotrichia</taxon>
        <taxon>Erysipelotrichales</taxon>
        <taxon>Erysipelotrichaceae</taxon>
        <taxon>Massilimicrobiota</taxon>
    </lineage>
</organism>
<dbReference type="GO" id="GO:0019305">
    <property type="term" value="P:dTDP-rhamnose biosynthetic process"/>
    <property type="evidence" value="ECO:0007669"/>
    <property type="project" value="UniProtKB-UniPathway"/>
</dbReference>
<dbReference type="Gene3D" id="3.40.50.720">
    <property type="entry name" value="NAD(P)-binding Rossmann-like Domain"/>
    <property type="match status" value="1"/>
</dbReference>
<evidence type="ECO:0000313" key="5">
    <source>
        <dbReference type="Proteomes" id="UP000195305"/>
    </source>
</evidence>
<gene>
    <name evidence="4" type="ORF">B5E75_09545</name>
</gene>
<proteinExistence type="inferred from homology"/>
<protein>
    <recommendedName>
        <fullName evidence="2">dTDP-4-dehydrorhamnose reductase</fullName>
        <ecNumber evidence="2">1.1.1.133</ecNumber>
    </recommendedName>
</protein>
<dbReference type="EMBL" id="NFLJ01000027">
    <property type="protein sequence ID" value="OUQ33636.1"/>
    <property type="molecule type" value="Genomic_DNA"/>
</dbReference>
<evidence type="ECO:0000259" key="3">
    <source>
        <dbReference type="Pfam" id="PF04321"/>
    </source>
</evidence>
<dbReference type="EC" id="1.1.1.133" evidence="2"/>
<dbReference type="NCBIfam" id="TIGR01214">
    <property type="entry name" value="rmlD"/>
    <property type="match status" value="1"/>
</dbReference>
<reference evidence="4 5" key="1">
    <citation type="journal article" date="2018" name="BMC Genomics">
        <title>Whole genome sequencing and function prediction of 133 gut anaerobes isolated from chicken caecum in pure cultures.</title>
        <authorList>
            <person name="Medvecky M."/>
            <person name="Cejkova D."/>
            <person name="Polansky O."/>
            <person name="Karasova D."/>
            <person name="Kubasova T."/>
            <person name="Cizek A."/>
            <person name="Rychlik I."/>
        </authorList>
    </citation>
    <scope>NUCLEOTIDE SEQUENCE [LARGE SCALE GENOMIC DNA]</scope>
    <source>
        <strain evidence="4 5">An13</strain>
    </source>
</reference>
<sequence length="278" mass="31774">MKVLVTGVKGQLGYDIVNECKKRCIEAVGVDVEEMDITDAKQVENVITDEYDAVIHCAAWTAVDKAEDEVAMCRKVNKDGTENIARVCQQLDIPLMYFSTDYVFDGLGEKPWHEYDERKPLNIYGQTKYEGELAVEKLPKHFIIRISWVFGVNGNNFIKTMLRLGKEKGEVSVVDDQIGSPTYTYDLAKLCVDMIQTQEYGTYHATNEGICSWYEFACEIFRQANMNVKVNPVDSSAFPVKATRPKNSRMSKKELDKHGFNRLPAWQNALKRYLKEIL</sequence>
<dbReference type="Gene3D" id="3.90.25.10">
    <property type="entry name" value="UDP-galactose 4-epimerase, domain 1"/>
    <property type="match status" value="1"/>
</dbReference>
<keyword evidence="5" id="KW-1185">Reference proteome</keyword>
<name>A0A1Y4SUP2_9FIRM</name>
<evidence type="ECO:0000256" key="1">
    <source>
        <dbReference type="ARBA" id="ARBA00010944"/>
    </source>
</evidence>
<dbReference type="Pfam" id="PF04321">
    <property type="entry name" value="RmlD_sub_bind"/>
    <property type="match status" value="1"/>
</dbReference>
<dbReference type="OrthoDB" id="9803892at2"/>
<dbReference type="CDD" id="cd05254">
    <property type="entry name" value="dTDP_HR_like_SDR_e"/>
    <property type="match status" value="1"/>
</dbReference>
<comment type="caution">
    <text evidence="4">The sequence shown here is derived from an EMBL/GenBank/DDBJ whole genome shotgun (WGS) entry which is preliminary data.</text>
</comment>
<evidence type="ECO:0000256" key="2">
    <source>
        <dbReference type="RuleBase" id="RU364082"/>
    </source>
</evidence>
<dbReference type="RefSeq" id="WP_087358709.1">
    <property type="nucleotide sequence ID" value="NZ_NFLJ01000027.1"/>
</dbReference>
<dbReference type="InterPro" id="IPR005913">
    <property type="entry name" value="dTDP_dehydrorham_reduct"/>
</dbReference>
<dbReference type="GO" id="GO:0005829">
    <property type="term" value="C:cytosol"/>
    <property type="evidence" value="ECO:0007669"/>
    <property type="project" value="TreeGrafter"/>
</dbReference>
<keyword evidence="2" id="KW-0521">NADP</keyword>
<dbReference type="PANTHER" id="PTHR10491">
    <property type="entry name" value="DTDP-4-DEHYDRORHAMNOSE REDUCTASE"/>
    <property type="match status" value="1"/>
</dbReference>